<evidence type="ECO:0000313" key="11">
    <source>
        <dbReference type="Proteomes" id="UP000245119"/>
    </source>
</evidence>
<dbReference type="InterPro" id="IPR013087">
    <property type="entry name" value="Znf_C2H2_type"/>
</dbReference>
<feature type="region of interest" description="Disordered" evidence="8">
    <location>
        <begin position="148"/>
        <end position="182"/>
    </location>
</feature>
<feature type="compositionally biased region" description="Basic and acidic residues" evidence="8">
    <location>
        <begin position="163"/>
        <end position="182"/>
    </location>
</feature>
<evidence type="ECO:0000256" key="3">
    <source>
        <dbReference type="ARBA" id="ARBA00022737"/>
    </source>
</evidence>
<dbReference type="PANTHER" id="PTHR16515">
    <property type="entry name" value="PR DOMAIN ZINC FINGER PROTEIN"/>
    <property type="match status" value="1"/>
</dbReference>
<feature type="region of interest" description="Disordered" evidence="8">
    <location>
        <begin position="416"/>
        <end position="460"/>
    </location>
</feature>
<evidence type="ECO:0000256" key="2">
    <source>
        <dbReference type="ARBA" id="ARBA00022723"/>
    </source>
</evidence>
<protein>
    <recommendedName>
        <fullName evidence="9">C2H2-type domain-containing protein</fullName>
    </recommendedName>
</protein>
<feature type="region of interest" description="Disordered" evidence="8">
    <location>
        <begin position="202"/>
        <end position="254"/>
    </location>
</feature>
<dbReference type="InterPro" id="IPR036236">
    <property type="entry name" value="Znf_C2H2_sf"/>
</dbReference>
<evidence type="ECO:0000256" key="5">
    <source>
        <dbReference type="ARBA" id="ARBA00022833"/>
    </source>
</evidence>
<dbReference type="GO" id="GO:0008270">
    <property type="term" value="F:zinc ion binding"/>
    <property type="evidence" value="ECO:0007669"/>
    <property type="project" value="UniProtKB-KW"/>
</dbReference>
<dbReference type="Proteomes" id="UP000245119">
    <property type="component" value="Linkage Group LG3"/>
</dbReference>
<feature type="domain" description="C2H2-type" evidence="9">
    <location>
        <begin position="316"/>
        <end position="343"/>
    </location>
</feature>
<organism evidence="10 11">
    <name type="scientific">Pomacea canaliculata</name>
    <name type="common">Golden apple snail</name>
    <dbReference type="NCBI Taxonomy" id="400727"/>
    <lineage>
        <taxon>Eukaryota</taxon>
        <taxon>Metazoa</taxon>
        <taxon>Spiralia</taxon>
        <taxon>Lophotrochozoa</taxon>
        <taxon>Mollusca</taxon>
        <taxon>Gastropoda</taxon>
        <taxon>Caenogastropoda</taxon>
        <taxon>Architaenioglossa</taxon>
        <taxon>Ampullarioidea</taxon>
        <taxon>Ampullariidae</taxon>
        <taxon>Pomacea</taxon>
    </lineage>
</organism>
<keyword evidence="2" id="KW-0479">Metal-binding</keyword>
<gene>
    <name evidence="10" type="ORF">C0Q70_05603</name>
</gene>
<sequence>MSSLGDRALFTRLLRESVLTLCRTTMASHRYLNVDGIVCVTTGEDSDDEESTRYPIVVRIHEKLPRPSAFRSELTVYPKPRRRPHDATFYPQSHRSNNNNYGSSSFLSADGGRRPEAMMIDHFSDYNSGRQSRGSYLPADLLGDHDIENKVPSKLPRSSINDGHCENFRQSSEKSDQDVRTHGDPFLRARSASESVLAGMQQDVADTLPPKSKSADHVISRENMQVPTSFAGPERTSEDAGSKVAAHGGDGSQPSRAALRRLACRVCEEIFLDILSLERHNLQRHSLYTCSMCTHTFTARNNLKRHARMHSGIRPFKCGTCRAAFARKDDLKTHELRHERPNVRQTLRVLERTGYSHGHLVPAVSMHAYEAVKHNDKLLLRPRKAAHVGYNEYPQECADSSSSDLTLKQLCQVQSHNTRARSREPLEARVSGATGKEELDKGPWLKGRRRARRNKSRTRS</sequence>
<dbReference type="PROSITE" id="PS50157">
    <property type="entry name" value="ZINC_FINGER_C2H2_2"/>
    <property type="match status" value="2"/>
</dbReference>
<evidence type="ECO:0000313" key="10">
    <source>
        <dbReference type="EMBL" id="PVD34332.1"/>
    </source>
</evidence>
<dbReference type="InterPro" id="IPR050331">
    <property type="entry name" value="Zinc_finger"/>
</dbReference>
<proteinExistence type="predicted"/>
<comment type="caution">
    <text evidence="10">The sequence shown here is derived from an EMBL/GenBank/DDBJ whole genome shotgun (WGS) entry which is preliminary data.</text>
</comment>
<dbReference type="PANTHER" id="PTHR16515:SF49">
    <property type="entry name" value="GASTRULA ZINC FINGER PROTEIN XLCGF49.1-LIKE-RELATED"/>
    <property type="match status" value="1"/>
</dbReference>
<dbReference type="OrthoDB" id="654211at2759"/>
<feature type="compositionally biased region" description="Basic residues" evidence="8">
    <location>
        <begin position="446"/>
        <end position="460"/>
    </location>
</feature>
<feature type="region of interest" description="Disordered" evidence="8">
    <location>
        <begin position="81"/>
        <end position="105"/>
    </location>
</feature>
<evidence type="ECO:0000256" key="4">
    <source>
        <dbReference type="ARBA" id="ARBA00022771"/>
    </source>
</evidence>
<reference evidence="10 11" key="1">
    <citation type="submission" date="2018-04" db="EMBL/GenBank/DDBJ databases">
        <title>The genome of golden apple snail Pomacea canaliculata provides insight into stress tolerance and invasive adaptation.</title>
        <authorList>
            <person name="Liu C."/>
            <person name="Liu B."/>
            <person name="Ren Y."/>
            <person name="Zhang Y."/>
            <person name="Wang H."/>
            <person name="Li S."/>
            <person name="Jiang F."/>
            <person name="Yin L."/>
            <person name="Zhang G."/>
            <person name="Qian W."/>
            <person name="Fan W."/>
        </authorList>
    </citation>
    <scope>NUCLEOTIDE SEQUENCE [LARGE SCALE GENOMIC DNA]</scope>
    <source>
        <strain evidence="10">SZHN2017</strain>
        <tissue evidence="10">Muscle</tissue>
    </source>
</reference>
<dbReference type="GO" id="GO:0010468">
    <property type="term" value="P:regulation of gene expression"/>
    <property type="evidence" value="ECO:0007669"/>
    <property type="project" value="TreeGrafter"/>
</dbReference>
<accession>A0A2T7PLR4</accession>
<keyword evidence="5" id="KW-0862">Zinc</keyword>
<keyword evidence="4 7" id="KW-0863">Zinc-finger</keyword>
<evidence type="ECO:0000256" key="1">
    <source>
        <dbReference type="ARBA" id="ARBA00004123"/>
    </source>
</evidence>
<evidence type="ECO:0000256" key="7">
    <source>
        <dbReference type="PROSITE-ProRule" id="PRU00042"/>
    </source>
</evidence>
<dbReference type="Gene3D" id="3.30.160.60">
    <property type="entry name" value="Classic Zinc Finger"/>
    <property type="match status" value="2"/>
</dbReference>
<comment type="subcellular location">
    <subcellularLocation>
        <location evidence="1">Nucleus</location>
    </subcellularLocation>
</comment>
<dbReference type="AlphaFoldDB" id="A0A2T7PLR4"/>
<evidence type="ECO:0000256" key="6">
    <source>
        <dbReference type="ARBA" id="ARBA00023242"/>
    </source>
</evidence>
<feature type="domain" description="C2H2-type" evidence="9">
    <location>
        <begin position="288"/>
        <end position="315"/>
    </location>
</feature>
<dbReference type="Pfam" id="PF00096">
    <property type="entry name" value="zf-C2H2"/>
    <property type="match status" value="2"/>
</dbReference>
<keyword evidence="11" id="KW-1185">Reference proteome</keyword>
<feature type="compositionally biased region" description="Polar residues" evidence="8">
    <location>
        <begin position="90"/>
        <end position="105"/>
    </location>
</feature>
<dbReference type="EMBL" id="PZQS01000003">
    <property type="protein sequence ID" value="PVD34332.1"/>
    <property type="molecule type" value="Genomic_DNA"/>
</dbReference>
<evidence type="ECO:0000259" key="9">
    <source>
        <dbReference type="PROSITE" id="PS50157"/>
    </source>
</evidence>
<keyword evidence="6" id="KW-0539">Nucleus</keyword>
<dbReference type="SMART" id="SM00355">
    <property type="entry name" value="ZnF_C2H2"/>
    <property type="match status" value="3"/>
</dbReference>
<dbReference type="SUPFAM" id="SSF57667">
    <property type="entry name" value="beta-beta-alpha zinc fingers"/>
    <property type="match status" value="1"/>
</dbReference>
<name>A0A2T7PLR4_POMCA</name>
<keyword evidence="3" id="KW-0677">Repeat</keyword>
<evidence type="ECO:0000256" key="8">
    <source>
        <dbReference type="SAM" id="MobiDB-lite"/>
    </source>
</evidence>
<dbReference type="PROSITE" id="PS00028">
    <property type="entry name" value="ZINC_FINGER_C2H2_1"/>
    <property type="match status" value="2"/>
</dbReference>
<dbReference type="GO" id="GO:0005634">
    <property type="term" value="C:nucleus"/>
    <property type="evidence" value="ECO:0007669"/>
    <property type="project" value="UniProtKB-SubCell"/>
</dbReference>